<accession>A0A8T2AMM6</accession>
<feature type="region of interest" description="Disordered" evidence="1">
    <location>
        <begin position="8"/>
        <end position="28"/>
    </location>
</feature>
<dbReference type="AlphaFoldDB" id="A0A8T2AMM6"/>
<evidence type="ECO:0000313" key="2">
    <source>
        <dbReference type="EMBL" id="KAG7575780.1"/>
    </source>
</evidence>
<evidence type="ECO:0000256" key="1">
    <source>
        <dbReference type="SAM" id="MobiDB-lite"/>
    </source>
</evidence>
<sequence>MQNLRSVFAQGGRSMGSRNFSSPPGKVLSGAGGRDLAIFVWTSLVRNCTTMGLVSSTLFGYACFIGSGVVEARKKSNAVKEQLRLRRIRHEELIAKAKRDLRLD</sequence>
<gene>
    <name evidence="2" type="ORF">ISN45_Aa03g002360</name>
</gene>
<evidence type="ECO:0000313" key="3">
    <source>
        <dbReference type="Proteomes" id="UP000694240"/>
    </source>
</evidence>
<reference evidence="2 3" key="1">
    <citation type="submission" date="2020-12" db="EMBL/GenBank/DDBJ databases">
        <title>Concerted genomic and epigenomic changes stabilize Arabidopsis allopolyploids.</title>
        <authorList>
            <person name="Chen Z."/>
        </authorList>
    </citation>
    <scope>NUCLEOTIDE SEQUENCE [LARGE SCALE GENOMIC DNA]</scope>
    <source>
        <strain evidence="2">Allo738</strain>
        <tissue evidence="2">Leaf</tissue>
    </source>
</reference>
<proteinExistence type="predicted"/>
<organism evidence="2 3">
    <name type="scientific">Arabidopsis thaliana x Arabidopsis arenosa</name>
    <dbReference type="NCBI Taxonomy" id="1240361"/>
    <lineage>
        <taxon>Eukaryota</taxon>
        <taxon>Viridiplantae</taxon>
        <taxon>Streptophyta</taxon>
        <taxon>Embryophyta</taxon>
        <taxon>Tracheophyta</taxon>
        <taxon>Spermatophyta</taxon>
        <taxon>Magnoliopsida</taxon>
        <taxon>eudicotyledons</taxon>
        <taxon>Gunneridae</taxon>
        <taxon>Pentapetalae</taxon>
        <taxon>rosids</taxon>
        <taxon>malvids</taxon>
        <taxon>Brassicales</taxon>
        <taxon>Brassicaceae</taxon>
        <taxon>Camelineae</taxon>
        <taxon>Arabidopsis</taxon>
    </lineage>
</organism>
<comment type="caution">
    <text evidence="2">The sequence shown here is derived from an EMBL/GenBank/DDBJ whole genome shotgun (WGS) entry which is preliminary data.</text>
</comment>
<dbReference type="Proteomes" id="UP000694240">
    <property type="component" value="Chromosome 8"/>
</dbReference>
<name>A0A8T2AMM6_9BRAS</name>
<keyword evidence="3" id="KW-1185">Reference proteome</keyword>
<dbReference type="EMBL" id="JAEFBK010000008">
    <property type="protein sequence ID" value="KAG7575780.1"/>
    <property type="molecule type" value="Genomic_DNA"/>
</dbReference>
<protein>
    <submittedName>
        <fullName evidence="2">Uncharacterized protein</fullName>
    </submittedName>
</protein>